<evidence type="ECO:0000313" key="10">
    <source>
        <dbReference type="Proteomes" id="UP000790787"/>
    </source>
</evidence>
<evidence type="ECO:0000313" key="11">
    <source>
        <dbReference type="RefSeq" id="XP_016447064.1"/>
    </source>
</evidence>
<dbReference type="OMA" id="LANWSTH"/>
<dbReference type="InterPro" id="IPR017888">
    <property type="entry name" value="CYC/TB1_R_domain"/>
</dbReference>
<keyword evidence="6" id="KW-0539">Nucleus</keyword>
<organism evidence="10 11">
    <name type="scientific">Nicotiana tabacum</name>
    <name type="common">Common tobacco</name>
    <dbReference type="NCBI Taxonomy" id="4097"/>
    <lineage>
        <taxon>Eukaryota</taxon>
        <taxon>Viridiplantae</taxon>
        <taxon>Streptophyta</taxon>
        <taxon>Embryophyta</taxon>
        <taxon>Tracheophyta</taxon>
        <taxon>Spermatophyta</taxon>
        <taxon>Magnoliopsida</taxon>
        <taxon>eudicotyledons</taxon>
        <taxon>Gunneridae</taxon>
        <taxon>Pentapetalae</taxon>
        <taxon>asterids</taxon>
        <taxon>lamiids</taxon>
        <taxon>Solanales</taxon>
        <taxon>Solanaceae</taxon>
        <taxon>Nicotianoideae</taxon>
        <taxon>Nicotianeae</taxon>
        <taxon>Nicotiana</taxon>
    </lineage>
</organism>
<feature type="domain" description="TCP" evidence="8">
    <location>
        <begin position="82"/>
        <end position="142"/>
    </location>
</feature>
<protein>
    <submittedName>
        <fullName evidence="11">Transcription factor CYCLOIDEA-like</fullName>
    </submittedName>
</protein>
<dbReference type="KEGG" id="nta:107772089"/>
<sequence length="295" mass="33475">MFPASNSTGNPPPHPSLSFHSSSPFLGLNGNQILLHHYQNQLSSHHFAKNMTLSANNIINSPNYHQNHSDNSLRSFPINKKPKKRERFSKILTSQGPRDRRVRLSIAIARKFFDLQEILGFDKPSKTLDWLFTNSKLAIEELANWSTHQDHHPKIAGATKSSCNETAKDCASQCEDLAITTNEGSERKPKRAKEKKEVKDEATDLVLVARESRAKARARARERTIKKMWSRIETSQRSTSQLIRSSFHPNFSAPIESSTTYYGSSSFNTENLDKGTTSELQGRWKQWDSSHSNQI</sequence>
<dbReference type="GO" id="GO:0003700">
    <property type="term" value="F:DNA-binding transcription factor activity"/>
    <property type="evidence" value="ECO:0000318"/>
    <property type="project" value="GO_Central"/>
</dbReference>
<dbReference type="STRING" id="4097.A0A1S3Y4H5"/>
<keyword evidence="3" id="KW-0805">Transcription regulation</keyword>
<evidence type="ECO:0000256" key="5">
    <source>
        <dbReference type="ARBA" id="ARBA00023163"/>
    </source>
</evidence>
<comment type="subcellular location">
    <subcellularLocation>
        <location evidence="1">Nucleus</location>
    </subcellularLocation>
</comment>
<dbReference type="PANTHER" id="PTHR31072:SF128">
    <property type="entry name" value="TRANSCRIPTION FACTOR CYCLOIDEA-LIKE"/>
    <property type="match status" value="1"/>
</dbReference>
<dbReference type="PROSITE" id="PS51370">
    <property type="entry name" value="R"/>
    <property type="match status" value="1"/>
</dbReference>
<dbReference type="PaxDb" id="4097-A0A1S3Y4H5"/>
<evidence type="ECO:0000256" key="7">
    <source>
        <dbReference type="SAM" id="MobiDB-lite"/>
    </source>
</evidence>
<reference evidence="10" key="1">
    <citation type="journal article" date="2014" name="Nat. Commun.">
        <title>The tobacco genome sequence and its comparison with those of tomato and potato.</title>
        <authorList>
            <person name="Sierro N."/>
            <person name="Battey J.N."/>
            <person name="Ouadi S."/>
            <person name="Bakaher N."/>
            <person name="Bovet L."/>
            <person name="Willig A."/>
            <person name="Goepfert S."/>
            <person name="Peitsch M.C."/>
            <person name="Ivanov N.V."/>
        </authorList>
    </citation>
    <scope>NUCLEOTIDE SEQUENCE [LARGE SCALE GENOMIC DNA]</scope>
</reference>
<evidence type="ECO:0000259" key="8">
    <source>
        <dbReference type="PROSITE" id="PS51369"/>
    </source>
</evidence>
<dbReference type="OrthoDB" id="1896834at2759"/>
<accession>A0A1S3Y4H5</accession>
<evidence type="ECO:0000256" key="6">
    <source>
        <dbReference type="ARBA" id="ARBA00023242"/>
    </source>
</evidence>
<keyword evidence="5" id="KW-0804">Transcription</keyword>
<gene>
    <name evidence="11" type="primary">LOC107772089</name>
</gene>
<evidence type="ECO:0000256" key="1">
    <source>
        <dbReference type="ARBA" id="ARBA00004123"/>
    </source>
</evidence>
<proteinExistence type="predicted"/>
<evidence type="ECO:0000256" key="3">
    <source>
        <dbReference type="ARBA" id="ARBA00023015"/>
    </source>
</evidence>
<feature type="compositionally biased region" description="Polar residues" evidence="7">
    <location>
        <begin position="59"/>
        <end position="74"/>
    </location>
</feature>
<dbReference type="GO" id="GO:2000032">
    <property type="term" value="P:regulation of secondary shoot formation"/>
    <property type="evidence" value="ECO:0000318"/>
    <property type="project" value="GO_Central"/>
</dbReference>
<feature type="region of interest" description="Disordered" evidence="7">
    <location>
        <begin position="266"/>
        <end position="295"/>
    </location>
</feature>
<dbReference type="GeneID" id="107772089"/>
<dbReference type="PROSITE" id="PS51369">
    <property type="entry name" value="TCP"/>
    <property type="match status" value="1"/>
</dbReference>
<evidence type="ECO:0000259" key="9">
    <source>
        <dbReference type="PROSITE" id="PS51370"/>
    </source>
</evidence>
<feature type="domain" description="R" evidence="9">
    <location>
        <begin position="210"/>
        <end position="227"/>
    </location>
</feature>
<dbReference type="GO" id="GO:0005634">
    <property type="term" value="C:nucleus"/>
    <property type="evidence" value="ECO:0000318"/>
    <property type="project" value="GO_Central"/>
</dbReference>
<name>A0A1S3Y4H5_TOBAC</name>
<dbReference type="PANTHER" id="PTHR31072">
    <property type="entry name" value="TRANSCRIPTION FACTOR TCP4-RELATED"/>
    <property type="match status" value="1"/>
</dbReference>
<keyword evidence="10" id="KW-1185">Reference proteome</keyword>
<feature type="compositionally biased region" description="Polar residues" evidence="7">
    <location>
        <begin position="266"/>
        <end position="280"/>
    </location>
</feature>
<evidence type="ECO:0000256" key="2">
    <source>
        <dbReference type="ARBA" id="ARBA00022473"/>
    </source>
</evidence>
<reference evidence="11" key="2">
    <citation type="submission" date="2025-08" db="UniProtKB">
        <authorList>
            <consortium name="RefSeq"/>
        </authorList>
    </citation>
    <scope>IDENTIFICATION</scope>
    <source>
        <tissue evidence="11">Leaf</tissue>
    </source>
</reference>
<dbReference type="Proteomes" id="UP000790787">
    <property type="component" value="Chromosome 14"/>
</dbReference>
<keyword evidence="2" id="KW-0217">Developmental protein</keyword>
<feature type="region of interest" description="Disordered" evidence="7">
    <location>
        <begin position="59"/>
        <end position="78"/>
    </location>
</feature>
<dbReference type="InterPro" id="IPR017887">
    <property type="entry name" value="TF_TCP_subgr"/>
</dbReference>
<dbReference type="Pfam" id="PF03634">
    <property type="entry name" value="TCP"/>
    <property type="match status" value="1"/>
</dbReference>
<dbReference type="RefSeq" id="XP_016447064.1">
    <property type="nucleotide sequence ID" value="XM_016591578.1"/>
</dbReference>
<dbReference type="AlphaFoldDB" id="A0A1S3Y4H5"/>
<keyword evidence="4" id="KW-0238">DNA-binding</keyword>
<dbReference type="GO" id="GO:0043565">
    <property type="term" value="F:sequence-specific DNA binding"/>
    <property type="evidence" value="ECO:0000318"/>
    <property type="project" value="GO_Central"/>
</dbReference>
<evidence type="ECO:0000256" key="4">
    <source>
        <dbReference type="ARBA" id="ARBA00023125"/>
    </source>
</evidence>
<dbReference type="InterPro" id="IPR005333">
    <property type="entry name" value="Transcription_factor_TCP"/>
</dbReference>
<dbReference type="SMR" id="A0A1S3Y4H5"/>